<reference evidence="1 2" key="1">
    <citation type="submission" date="2018-08" db="EMBL/GenBank/DDBJ databases">
        <title>Genomic investigation of the strawberry pathogen Phytophthora fragariae indicates pathogenicity is determined by transcriptional variation in three key races.</title>
        <authorList>
            <person name="Adams T.M."/>
            <person name="Armitage A.D."/>
            <person name="Sobczyk M.K."/>
            <person name="Bates H.J."/>
            <person name="Dunwell J.M."/>
            <person name="Nellist C.F."/>
            <person name="Harrison R.J."/>
        </authorList>
    </citation>
    <scope>NUCLEOTIDE SEQUENCE [LARGE SCALE GENOMIC DNA]</scope>
    <source>
        <strain evidence="1 2">NOV-5</strain>
    </source>
</reference>
<gene>
    <name evidence="1" type="ORF">PF006_g26458</name>
</gene>
<evidence type="ECO:0000313" key="1">
    <source>
        <dbReference type="EMBL" id="KAE9084511.1"/>
    </source>
</evidence>
<sequence length="51" mass="6043">MEEFFNQLRQWFDPNKHAGMLPPAAEKMLNEGARWLGNQYETSDLFPSMHM</sequence>
<dbReference type="Proteomes" id="UP000440732">
    <property type="component" value="Unassembled WGS sequence"/>
</dbReference>
<proteinExistence type="predicted"/>
<comment type="caution">
    <text evidence="1">The sequence shown here is derived from an EMBL/GenBank/DDBJ whole genome shotgun (WGS) entry which is preliminary data.</text>
</comment>
<protein>
    <submittedName>
        <fullName evidence="1">Uncharacterized protein</fullName>
    </submittedName>
</protein>
<accession>A0A6A3QWW2</accession>
<name>A0A6A3QWW2_9STRA</name>
<dbReference type="AlphaFoldDB" id="A0A6A3QWW2"/>
<dbReference type="EMBL" id="QXGA01003334">
    <property type="protein sequence ID" value="KAE9084511.1"/>
    <property type="molecule type" value="Genomic_DNA"/>
</dbReference>
<evidence type="ECO:0000313" key="2">
    <source>
        <dbReference type="Proteomes" id="UP000440732"/>
    </source>
</evidence>
<organism evidence="1 2">
    <name type="scientific">Phytophthora fragariae</name>
    <dbReference type="NCBI Taxonomy" id="53985"/>
    <lineage>
        <taxon>Eukaryota</taxon>
        <taxon>Sar</taxon>
        <taxon>Stramenopiles</taxon>
        <taxon>Oomycota</taxon>
        <taxon>Peronosporomycetes</taxon>
        <taxon>Peronosporales</taxon>
        <taxon>Peronosporaceae</taxon>
        <taxon>Phytophthora</taxon>
    </lineage>
</organism>